<feature type="transmembrane region" description="Helical" evidence="8">
    <location>
        <begin position="315"/>
        <end position="335"/>
    </location>
</feature>
<keyword evidence="11" id="KW-1185">Reference proteome</keyword>
<dbReference type="PROSITE" id="PS50850">
    <property type="entry name" value="MFS"/>
    <property type="match status" value="1"/>
</dbReference>
<evidence type="ECO:0000256" key="1">
    <source>
        <dbReference type="ARBA" id="ARBA00004651"/>
    </source>
</evidence>
<dbReference type="PANTHER" id="PTHR43528">
    <property type="entry name" value="ALPHA-KETOGLUTARATE PERMEASE"/>
    <property type="match status" value="1"/>
</dbReference>
<feature type="transmembrane region" description="Helical" evidence="8">
    <location>
        <begin position="121"/>
        <end position="141"/>
    </location>
</feature>
<evidence type="ECO:0000256" key="5">
    <source>
        <dbReference type="ARBA" id="ARBA00022847"/>
    </source>
</evidence>
<proteinExistence type="predicted"/>
<evidence type="ECO:0000256" key="3">
    <source>
        <dbReference type="ARBA" id="ARBA00022475"/>
    </source>
</evidence>
<feature type="transmembrane region" description="Helical" evidence="8">
    <location>
        <begin position="96"/>
        <end position="115"/>
    </location>
</feature>
<dbReference type="Pfam" id="PF07690">
    <property type="entry name" value="MFS_1"/>
    <property type="match status" value="1"/>
</dbReference>
<evidence type="ECO:0000256" key="2">
    <source>
        <dbReference type="ARBA" id="ARBA00022448"/>
    </source>
</evidence>
<dbReference type="RefSeq" id="WP_269608246.1">
    <property type="nucleotide sequence ID" value="NZ_JAPWIJ010000014.1"/>
</dbReference>
<dbReference type="InterPro" id="IPR011701">
    <property type="entry name" value="MFS"/>
</dbReference>
<feature type="transmembrane region" description="Helical" evidence="8">
    <location>
        <begin position="341"/>
        <end position="361"/>
    </location>
</feature>
<evidence type="ECO:0000259" key="9">
    <source>
        <dbReference type="PROSITE" id="PS50850"/>
    </source>
</evidence>
<feature type="transmembrane region" description="Helical" evidence="8">
    <location>
        <begin position="406"/>
        <end position="425"/>
    </location>
</feature>
<dbReference type="SUPFAM" id="SSF103473">
    <property type="entry name" value="MFS general substrate transporter"/>
    <property type="match status" value="1"/>
</dbReference>
<dbReference type="InterPro" id="IPR020846">
    <property type="entry name" value="MFS_dom"/>
</dbReference>
<accession>A0ABT4MLC7</accession>
<comment type="subcellular location">
    <subcellularLocation>
        <location evidence="1">Cell membrane</location>
        <topology evidence="1">Multi-pass membrane protein</topology>
    </subcellularLocation>
</comment>
<keyword evidence="7 8" id="KW-0472">Membrane</keyword>
<evidence type="ECO:0000256" key="6">
    <source>
        <dbReference type="ARBA" id="ARBA00022989"/>
    </source>
</evidence>
<feature type="transmembrane region" description="Helical" evidence="8">
    <location>
        <begin position="249"/>
        <end position="266"/>
    </location>
</feature>
<comment type="caution">
    <text evidence="10">The sequence shown here is derived from an EMBL/GenBank/DDBJ whole genome shotgun (WGS) entry which is preliminary data.</text>
</comment>
<dbReference type="InterPro" id="IPR036259">
    <property type="entry name" value="MFS_trans_sf"/>
</dbReference>
<feature type="transmembrane region" description="Helical" evidence="8">
    <location>
        <begin position="64"/>
        <end position="89"/>
    </location>
</feature>
<keyword evidence="4 8" id="KW-0812">Transmembrane</keyword>
<feature type="transmembrane region" description="Helical" evidence="8">
    <location>
        <begin position="373"/>
        <end position="394"/>
    </location>
</feature>
<feature type="domain" description="Major facilitator superfamily (MFS) profile" evidence="9">
    <location>
        <begin position="25"/>
        <end position="429"/>
    </location>
</feature>
<evidence type="ECO:0000313" key="11">
    <source>
        <dbReference type="Proteomes" id="UP001081071"/>
    </source>
</evidence>
<protein>
    <submittedName>
        <fullName evidence="10">MFS transporter</fullName>
    </submittedName>
</protein>
<feature type="transmembrane region" description="Helical" evidence="8">
    <location>
        <begin position="162"/>
        <end position="185"/>
    </location>
</feature>
<keyword evidence="3" id="KW-1003">Cell membrane</keyword>
<organism evidence="10 11">
    <name type="scientific">Rhodococcus ruber</name>
    <dbReference type="NCBI Taxonomy" id="1830"/>
    <lineage>
        <taxon>Bacteria</taxon>
        <taxon>Bacillati</taxon>
        <taxon>Actinomycetota</taxon>
        <taxon>Actinomycetes</taxon>
        <taxon>Mycobacteriales</taxon>
        <taxon>Nocardiaceae</taxon>
        <taxon>Rhodococcus</taxon>
    </lineage>
</organism>
<keyword evidence="2" id="KW-0813">Transport</keyword>
<feature type="transmembrane region" description="Helical" evidence="8">
    <location>
        <begin position="286"/>
        <end position="303"/>
    </location>
</feature>
<dbReference type="EMBL" id="JAPWIJ010000014">
    <property type="protein sequence ID" value="MCZ4521788.1"/>
    <property type="molecule type" value="Genomic_DNA"/>
</dbReference>
<evidence type="ECO:0000256" key="4">
    <source>
        <dbReference type="ARBA" id="ARBA00022692"/>
    </source>
</evidence>
<dbReference type="Gene3D" id="1.20.1250.20">
    <property type="entry name" value="MFS general substrate transporter like domains"/>
    <property type="match status" value="2"/>
</dbReference>
<reference evidence="10" key="1">
    <citation type="submission" date="2022-12" db="EMBL/GenBank/DDBJ databases">
        <authorList>
            <person name="Krivoruchko A.V."/>
            <person name="Elkin A."/>
        </authorList>
    </citation>
    <scope>NUCLEOTIDE SEQUENCE</scope>
    <source>
        <strain evidence="10">IEGM 1391</strain>
    </source>
</reference>
<sequence>MTDSATTSFTSDPTRRRERREKFKAIVGVGAGNGIEYFDWTVYAIFAAFFAPQFFHTGSAVSDLLASFGVFAVGFLARPFGGLLFGWLSDRRGRKLSMTLAVALASVGSLVIGLTPTHQTIGAAAAVVLVVARLAQGVAHGGELPSAQTYIIEYAPPSRRGLWSSVIYVSNTSGVVAGTLMGAVLTTGLSSEQMTDWGWRLPFLLGGVLGLFVLWMRSRMAETEVFEKSGDPQAEVSMREQFSTHRRQILQVLFFSVGGTVFYYVWAVSAPAYAIAVRGIDPSGALWAGVGANIVLVASLPVWGAISDRIGRKPVLYIGTIGIAVLLFPLEALVGSTAVSLFLAMSIALCAIGAILAVMPAMMAELFPTGMRAAGVGVPYSIAVAAFGGTAAYVQTFFADRGSPELFQWYTLALLAVSITALITIPETGKRDLTASEPTSATRQVRSAM</sequence>
<evidence type="ECO:0000313" key="10">
    <source>
        <dbReference type="EMBL" id="MCZ4521788.1"/>
    </source>
</evidence>
<feature type="transmembrane region" description="Helical" evidence="8">
    <location>
        <begin position="25"/>
        <end position="52"/>
    </location>
</feature>
<keyword evidence="6 8" id="KW-1133">Transmembrane helix</keyword>
<dbReference type="PANTHER" id="PTHR43528:SF1">
    <property type="entry name" value="ALPHA-KETOGLUTARATE PERMEASE"/>
    <property type="match status" value="1"/>
</dbReference>
<gene>
    <name evidence="10" type="ORF">O4220_24985</name>
</gene>
<dbReference type="Proteomes" id="UP001081071">
    <property type="component" value="Unassembled WGS sequence"/>
</dbReference>
<evidence type="ECO:0000256" key="7">
    <source>
        <dbReference type="ARBA" id="ARBA00023136"/>
    </source>
</evidence>
<keyword evidence="5" id="KW-0769">Symport</keyword>
<feature type="transmembrane region" description="Helical" evidence="8">
    <location>
        <begin position="197"/>
        <end position="216"/>
    </location>
</feature>
<evidence type="ECO:0000256" key="8">
    <source>
        <dbReference type="SAM" id="Phobius"/>
    </source>
</evidence>
<dbReference type="InterPro" id="IPR051084">
    <property type="entry name" value="H+-coupled_symporters"/>
</dbReference>
<name>A0ABT4MLC7_9NOCA</name>